<feature type="region of interest" description="Disordered" evidence="1">
    <location>
        <begin position="1"/>
        <end position="36"/>
    </location>
</feature>
<name>A0A392PVJ9_9FABA</name>
<feature type="non-terminal residue" evidence="2">
    <location>
        <position position="1"/>
    </location>
</feature>
<proteinExistence type="predicted"/>
<dbReference type="AlphaFoldDB" id="A0A392PVJ9"/>
<accession>A0A392PVJ9</accession>
<keyword evidence="3" id="KW-1185">Reference proteome</keyword>
<dbReference type="Proteomes" id="UP000265520">
    <property type="component" value="Unassembled WGS sequence"/>
</dbReference>
<organism evidence="2 3">
    <name type="scientific">Trifolium medium</name>
    <dbReference type="NCBI Taxonomy" id="97028"/>
    <lineage>
        <taxon>Eukaryota</taxon>
        <taxon>Viridiplantae</taxon>
        <taxon>Streptophyta</taxon>
        <taxon>Embryophyta</taxon>
        <taxon>Tracheophyta</taxon>
        <taxon>Spermatophyta</taxon>
        <taxon>Magnoliopsida</taxon>
        <taxon>eudicotyledons</taxon>
        <taxon>Gunneridae</taxon>
        <taxon>Pentapetalae</taxon>
        <taxon>rosids</taxon>
        <taxon>fabids</taxon>
        <taxon>Fabales</taxon>
        <taxon>Fabaceae</taxon>
        <taxon>Papilionoideae</taxon>
        <taxon>50 kb inversion clade</taxon>
        <taxon>NPAAA clade</taxon>
        <taxon>Hologalegina</taxon>
        <taxon>IRL clade</taxon>
        <taxon>Trifolieae</taxon>
        <taxon>Trifolium</taxon>
    </lineage>
</organism>
<dbReference type="EMBL" id="LXQA010096672">
    <property type="protein sequence ID" value="MCI15480.1"/>
    <property type="molecule type" value="Genomic_DNA"/>
</dbReference>
<comment type="caution">
    <text evidence="2">The sequence shown here is derived from an EMBL/GenBank/DDBJ whole genome shotgun (WGS) entry which is preliminary data.</text>
</comment>
<evidence type="ECO:0000313" key="2">
    <source>
        <dbReference type="EMBL" id="MCI15480.1"/>
    </source>
</evidence>
<reference evidence="2 3" key="1">
    <citation type="journal article" date="2018" name="Front. Plant Sci.">
        <title>Red Clover (Trifolium pratense) and Zigzag Clover (T. medium) - A Picture of Genomic Similarities and Differences.</title>
        <authorList>
            <person name="Dluhosova J."/>
            <person name="Istvanek J."/>
            <person name="Nedelnik J."/>
            <person name="Repkova J."/>
        </authorList>
    </citation>
    <scope>NUCLEOTIDE SEQUENCE [LARGE SCALE GENOMIC DNA]</scope>
    <source>
        <strain evidence="3">cv. 10/8</strain>
        <tissue evidence="2">Leaf</tissue>
    </source>
</reference>
<protein>
    <submittedName>
        <fullName evidence="2">Uncharacterized protein</fullName>
    </submittedName>
</protein>
<evidence type="ECO:0000313" key="3">
    <source>
        <dbReference type="Proteomes" id="UP000265520"/>
    </source>
</evidence>
<sequence length="57" mass="6273">QDLSSTAESIPDEVKMQTPAKRPVADPCNDDPIFGKLSSNKVMTTRIKKEKVDGKNL</sequence>
<evidence type="ECO:0000256" key="1">
    <source>
        <dbReference type="SAM" id="MobiDB-lite"/>
    </source>
</evidence>